<name>A0A563VS86_9CYAN</name>
<sequence>MLDNFLGNEQQQLLNETSFCENWLVDSDSICKPYFSEEEPIFPEPYRLYRFLTDLETVLASIPDDNRRIQAIIPLVRQLLYSSSWLHTNYIEPSPKVAWSVKMLYQEPDYPITVQTVAWLPGKMSPIHNHATWGIVALISGQEKNTFWRRSPDSQNQNRIEQVGEHILTPGDIIGFMPDAIHSVEPLGNEPTITFNIYGVTDFARRYEFDPVKHTAKNF</sequence>
<dbReference type="AlphaFoldDB" id="A0A563VS86"/>
<dbReference type="RefSeq" id="WP_144872870.1">
    <property type="nucleotide sequence ID" value="NZ_LR214001.1"/>
</dbReference>
<dbReference type="Proteomes" id="UP000320055">
    <property type="component" value="Unassembled WGS sequence"/>
</dbReference>
<dbReference type="OrthoDB" id="7059163at2"/>
<evidence type="ECO:0000313" key="2">
    <source>
        <dbReference type="Proteomes" id="UP000320055"/>
    </source>
</evidence>
<dbReference type="SUPFAM" id="SSF51182">
    <property type="entry name" value="RmlC-like cupins"/>
    <property type="match status" value="1"/>
</dbReference>
<dbReference type="InterPro" id="IPR014710">
    <property type="entry name" value="RmlC-like_jellyroll"/>
</dbReference>
<organism evidence="1 2">
    <name type="scientific">Hyella patelloides LEGE 07179</name>
    <dbReference type="NCBI Taxonomy" id="945734"/>
    <lineage>
        <taxon>Bacteria</taxon>
        <taxon>Bacillati</taxon>
        <taxon>Cyanobacteriota</taxon>
        <taxon>Cyanophyceae</taxon>
        <taxon>Pleurocapsales</taxon>
        <taxon>Hyellaceae</taxon>
        <taxon>Hyella</taxon>
    </lineage>
</organism>
<reference evidence="1 2" key="1">
    <citation type="submission" date="2019-01" db="EMBL/GenBank/DDBJ databases">
        <authorList>
            <person name="Brito A."/>
        </authorList>
    </citation>
    <scope>NUCLEOTIDE SEQUENCE [LARGE SCALE GENOMIC DNA]</scope>
    <source>
        <strain evidence="1">1</strain>
    </source>
</reference>
<dbReference type="EMBL" id="CAACVJ010000177">
    <property type="protein sequence ID" value="VEP14324.1"/>
    <property type="molecule type" value="Genomic_DNA"/>
</dbReference>
<proteinExistence type="predicted"/>
<dbReference type="CDD" id="cd10548">
    <property type="entry name" value="cupin_CDO"/>
    <property type="match status" value="1"/>
</dbReference>
<dbReference type="Gene3D" id="2.60.120.10">
    <property type="entry name" value="Jelly Rolls"/>
    <property type="match status" value="1"/>
</dbReference>
<dbReference type="InterPro" id="IPR011051">
    <property type="entry name" value="RmlC_Cupin_sf"/>
</dbReference>
<keyword evidence="2" id="KW-1185">Reference proteome</keyword>
<protein>
    <submittedName>
        <fullName evidence="1">Putative metal-dependent enzyme of the double-stranded beta helix superfamily</fullName>
    </submittedName>
</protein>
<evidence type="ECO:0000313" key="1">
    <source>
        <dbReference type="EMBL" id="VEP14324.1"/>
    </source>
</evidence>
<accession>A0A563VS86</accession>
<gene>
    <name evidence="1" type="ORF">H1P_2580005</name>
</gene>